<feature type="compositionally biased region" description="Basic and acidic residues" evidence="1">
    <location>
        <begin position="9"/>
        <end position="22"/>
    </location>
</feature>
<dbReference type="STRING" id="51031.W2TM48"/>
<evidence type="ECO:0000313" key="3">
    <source>
        <dbReference type="Proteomes" id="UP000053676"/>
    </source>
</evidence>
<dbReference type="EMBL" id="KI658534">
    <property type="protein sequence ID" value="ETN82206.1"/>
    <property type="molecule type" value="Genomic_DNA"/>
</dbReference>
<organism evidence="2 3">
    <name type="scientific">Necator americanus</name>
    <name type="common">Human hookworm</name>
    <dbReference type="NCBI Taxonomy" id="51031"/>
    <lineage>
        <taxon>Eukaryota</taxon>
        <taxon>Metazoa</taxon>
        <taxon>Ecdysozoa</taxon>
        <taxon>Nematoda</taxon>
        <taxon>Chromadorea</taxon>
        <taxon>Rhabditida</taxon>
        <taxon>Rhabditina</taxon>
        <taxon>Rhabditomorpha</taxon>
        <taxon>Strongyloidea</taxon>
        <taxon>Ancylostomatidae</taxon>
        <taxon>Bunostominae</taxon>
        <taxon>Necator</taxon>
    </lineage>
</organism>
<gene>
    <name evidence="2" type="ORF">NECAME_08080</name>
</gene>
<evidence type="ECO:0000256" key="1">
    <source>
        <dbReference type="SAM" id="MobiDB-lite"/>
    </source>
</evidence>
<dbReference type="AlphaFoldDB" id="W2TM48"/>
<dbReference type="KEGG" id="nai:NECAME_08080"/>
<dbReference type="Proteomes" id="UP000053676">
    <property type="component" value="Unassembled WGS sequence"/>
</dbReference>
<proteinExistence type="predicted"/>
<keyword evidence="3" id="KW-1185">Reference proteome</keyword>
<accession>W2TM48</accession>
<feature type="region of interest" description="Disordered" evidence="1">
    <location>
        <begin position="1"/>
        <end position="30"/>
    </location>
</feature>
<reference evidence="3" key="1">
    <citation type="journal article" date="2014" name="Nat. Genet.">
        <title>Genome of the human hookworm Necator americanus.</title>
        <authorList>
            <person name="Tang Y.T."/>
            <person name="Gao X."/>
            <person name="Rosa B.A."/>
            <person name="Abubucker S."/>
            <person name="Hallsworth-Pepin K."/>
            <person name="Martin J."/>
            <person name="Tyagi R."/>
            <person name="Heizer E."/>
            <person name="Zhang X."/>
            <person name="Bhonagiri-Palsikar V."/>
            <person name="Minx P."/>
            <person name="Warren W.C."/>
            <person name="Wang Q."/>
            <person name="Zhan B."/>
            <person name="Hotez P.J."/>
            <person name="Sternberg P.W."/>
            <person name="Dougall A."/>
            <person name="Gaze S.T."/>
            <person name="Mulvenna J."/>
            <person name="Sotillo J."/>
            <person name="Ranganathan S."/>
            <person name="Rabelo E.M."/>
            <person name="Wilson R.K."/>
            <person name="Felgner P.L."/>
            <person name="Bethony J."/>
            <person name="Hawdon J.M."/>
            <person name="Gasser R.B."/>
            <person name="Loukas A."/>
            <person name="Mitreva M."/>
        </authorList>
    </citation>
    <scope>NUCLEOTIDE SEQUENCE [LARGE SCALE GENOMIC DNA]</scope>
</reference>
<protein>
    <submittedName>
        <fullName evidence="2">Uncharacterized protein</fullName>
    </submittedName>
</protein>
<evidence type="ECO:0000313" key="2">
    <source>
        <dbReference type="EMBL" id="ETN82206.1"/>
    </source>
</evidence>
<name>W2TM48_NECAM</name>
<sequence length="131" mass="14972">MARTKATLRKAEQAKKRSKEEQPTTSENDLQKLLDEKNDLDLCVLLFCGFTTFYQIPITAQPRHSTRIRKPTVIHVAPDFVRKGTSKKRTKGIRRKGKAEVVVIEKKGKSVKTRTIKGRQEIKLQKKVSPS</sequence>